<dbReference type="AlphaFoldDB" id="A0A6J7F6A4"/>
<accession>A0A6J7F6A4</accession>
<dbReference type="AntiFam" id="ANF00080">
    <property type="entry name" value="Shadow ORF (opposite dnaE)"/>
</dbReference>
<protein>
    <submittedName>
        <fullName evidence="2">Unannotated protein</fullName>
    </submittedName>
</protein>
<proteinExistence type="predicted"/>
<dbReference type="EMBL" id="CAFBLS010000356">
    <property type="protein sequence ID" value="CAB4887699.1"/>
    <property type="molecule type" value="Genomic_DNA"/>
</dbReference>
<evidence type="ECO:0000256" key="1">
    <source>
        <dbReference type="SAM" id="MobiDB-lite"/>
    </source>
</evidence>
<name>A0A6J7F6A4_9ZZZZ</name>
<feature type="region of interest" description="Disordered" evidence="1">
    <location>
        <begin position="1"/>
        <end position="39"/>
    </location>
</feature>
<reference evidence="2" key="1">
    <citation type="submission" date="2020-05" db="EMBL/GenBank/DDBJ databases">
        <authorList>
            <person name="Chiriac C."/>
            <person name="Salcher M."/>
            <person name="Ghai R."/>
            <person name="Kavagutti S V."/>
        </authorList>
    </citation>
    <scope>NUCLEOTIDE SEQUENCE</scope>
</reference>
<evidence type="ECO:0000313" key="2">
    <source>
        <dbReference type="EMBL" id="CAB4887699.1"/>
    </source>
</evidence>
<feature type="compositionally biased region" description="Low complexity" evidence="1">
    <location>
        <begin position="16"/>
        <end position="25"/>
    </location>
</feature>
<sequence>MPDRINSGDTEEVIDQAAGPGAPSSDPDPPLLDQVDDLGNSEEIAGEAEFIDGPQLFDQPDLSRLAVGWAWVGTIDGTSALLLQNSAGLLRQVGRISMLLPVEQHIELGNEDLAEPEVCRWIKDALLGELARASQQWHRVVSGCRCDLISHRR</sequence>
<organism evidence="2">
    <name type="scientific">freshwater metagenome</name>
    <dbReference type="NCBI Taxonomy" id="449393"/>
    <lineage>
        <taxon>unclassified sequences</taxon>
        <taxon>metagenomes</taxon>
        <taxon>ecological metagenomes</taxon>
    </lineage>
</organism>
<gene>
    <name evidence="2" type="ORF">UFOPK3402_02077</name>
</gene>